<organism evidence="1 2">
    <name type="scientific">Musicola paradisiaca (strain Ech703)</name>
    <name type="common">Dickeya paradisiaca</name>
    <name type="synonym">Dickeya dadantii</name>
    <dbReference type="NCBI Taxonomy" id="579405"/>
    <lineage>
        <taxon>Bacteria</taxon>
        <taxon>Pseudomonadati</taxon>
        <taxon>Pseudomonadota</taxon>
        <taxon>Gammaproteobacteria</taxon>
        <taxon>Enterobacterales</taxon>
        <taxon>Pectobacteriaceae</taxon>
        <taxon>Musicola</taxon>
    </lineage>
</organism>
<name>C6CD89_MUSP7</name>
<dbReference type="Proteomes" id="UP000002734">
    <property type="component" value="Chromosome"/>
</dbReference>
<dbReference type="HOGENOM" id="CLU_2824175_0_0_6"/>
<gene>
    <name evidence="1" type="ordered locus">Dd703_3196</name>
</gene>
<accession>C6CD89</accession>
<dbReference type="KEGG" id="dda:Dd703_3196"/>
<proteinExistence type="predicted"/>
<dbReference type="AlphaFoldDB" id="C6CD89"/>
<dbReference type="EMBL" id="CP001654">
    <property type="protein sequence ID" value="ACS86960.1"/>
    <property type="molecule type" value="Genomic_DNA"/>
</dbReference>
<reference evidence="1" key="1">
    <citation type="submission" date="2009-06" db="EMBL/GenBank/DDBJ databases">
        <title>Complete sequence of Dickeya dadantii Ech703.</title>
        <authorList>
            <consortium name="US DOE Joint Genome Institute"/>
            <person name="Lucas S."/>
            <person name="Copeland A."/>
            <person name="Lapidus A."/>
            <person name="Glavina del Rio T."/>
            <person name="Dalin E."/>
            <person name="Tice H."/>
            <person name="Bruce D."/>
            <person name="Goodwin L."/>
            <person name="Pitluck S."/>
            <person name="Chertkov O."/>
            <person name="Brettin T."/>
            <person name="Detter J.C."/>
            <person name="Han C."/>
            <person name="Larimer F."/>
            <person name="Land M."/>
            <person name="Hauser L."/>
            <person name="Kyrpides N."/>
            <person name="Mikhailova N."/>
            <person name="Balakrishnan V."/>
            <person name="Glasner J."/>
            <person name="Perna N.T."/>
        </authorList>
    </citation>
    <scope>NUCLEOTIDE SEQUENCE [LARGE SCALE GENOMIC DNA]</scope>
    <source>
        <strain evidence="1">Ech703</strain>
    </source>
</reference>
<dbReference type="STRING" id="579405.Dd703_3196"/>
<evidence type="ECO:0000313" key="2">
    <source>
        <dbReference type="Proteomes" id="UP000002734"/>
    </source>
</evidence>
<evidence type="ECO:0000313" key="1">
    <source>
        <dbReference type="EMBL" id="ACS86960.1"/>
    </source>
</evidence>
<sequence length="66" mass="7326">MLKTDVSLLVKSGNSLLYPPCCTEEVIFFSVKGKDSVNGAARKKRCLENRLGEKRTGIGYENFTGR</sequence>
<keyword evidence="2" id="KW-1185">Reference proteome</keyword>
<protein>
    <submittedName>
        <fullName evidence="1">Uncharacterized protein</fullName>
    </submittedName>
</protein>